<organism evidence="5 6">
    <name type="scientific">Oceaniradius stylonematis</name>
    <dbReference type="NCBI Taxonomy" id="2184161"/>
    <lineage>
        <taxon>Bacteria</taxon>
        <taxon>Pseudomonadati</taxon>
        <taxon>Pseudomonadota</taxon>
        <taxon>Alphaproteobacteria</taxon>
        <taxon>Hyphomicrobiales</taxon>
        <taxon>Ahrensiaceae</taxon>
        <taxon>Oceaniradius</taxon>
    </lineage>
</organism>
<proteinExistence type="inferred from homology"/>
<reference evidence="5 6" key="1">
    <citation type="journal article" date="2018" name="Int. J. Syst. Bacteriol.">
        <title>Oceaniradius stylonemae gen. nov., sp. nov., isolated from a red alga, Stylonema cornu-cervi.</title>
        <authorList>
            <person name="Jeong S."/>
        </authorList>
    </citation>
    <scope>NUCLEOTIDE SEQUENCE [LARGE SCALE GENOMIC DNA]</scope>
    <source>
        <strain evidence="5 6">StC1</strain>
    </source>
</reference>
<name>A0A3A8AAY6_9HYPH</name>
<evidence type="ECO:0000256" key="3">
    <source>
        <dbReference type="PIRNR" id="PIRNR000124"/>
    </source>
</evidence>
<dbReference type="GO" id="GO:0016616">
    <property type="term" value="F:oxidoreductase activity, acting on the CH-OH group of donors, NAD or NADP as acceptor"/>
    <property type="evidence" value="ECO:0007669"/>
    <property type="project" value="InterPro"/>
</dbReference>
<dbReference type="PIRSF" id="PIRSF500136">
    <property type="entry name" value="UDP_ManNAc_DH"/>
    <property type="match status" value="1"/>
</dbReference>
<dbReference type="SUPFAM" id="SSF48179">
    <property type="entry name" value="6-phosphogluconate dehydrogenase C-terminal domain-like"/>
    <property type="match status" value="1"/>
</dbReference>
<dbReference type="Gene3D" id="3.40.50.720">
    <property type="entry name" value="NAD(P)-binding Rossmann-like Domain"/>
    <property type="match status" value="2"/>
</dbReference>
<evidence type="ECO:0000256" key="2">
    <source>
        <dbReference type="ARBA" id="ARBA00023027"/>
    </source>
</evidence>
<feature type="domain" description="UDP-glucose/GDP-mannose dehydrogenase C-terminal" evidence="4">
    <location>
        <begin position="388"/>
        <end position="488"/>
    </location>
</feature>
<dbReference type="SUPFAM" id="SSF52413">
    <property type="entry name" value="UDP-glucose/GDP-mannose dehydrogenase C-terminal domain"/>
    <property type="match status" value="1"/>
</dbReference>
<dbReference type="InterPro" id="IPR014027">
    <property type="entry name" value="UDP-Glc/GDP-Man_DH_C"/>
</dbReference>
<dbReference type="InterPro" id="IPR001732">
    <property type="entry name" value="UDP-Glc/GDP-Man_DH_N"/>
</dbReference>
<dbReference type="SMART" id="SM00984">
    <property type="entry name" value="UDPG_MGDP_dh_C"/>
    <property type="match status" value="1"/>
</dbReference>
<dbReference type="InterPro" id="IPR014026">
    <property type="entry name" value="UDP-Glc/GDP-Man_DH_dimer"/>
</dbReference>
<dbReference type="Pfam" id="PF00984">
    <property type="entry name" value="UDPG_MGDP_dh"/>
    <property type="match status" value="1"/>
</dbReference>
<dbReference type="InterPro" id="IPR036291">
    <property type="entry name" value="NAD(P)-bd_dom_sf"/>
</dbReference>
<dbReference type="AlphaFoldDB" id="A0A3A8AAY6"/>
<dbReference type="GO" id="GO:0016628">
    <property type="term" value="F:oxidoreductase activity, acting on the CH-CH group of donors, NAD or NADP as acceptor"/>
    <property type="evidence" value="ECO:0007669"/>
    <property type="project" value="InterPro"/>
</dbReference>
<dbReference type="Proteomes" id="UP000246132">
    <property type="component" value="Unassembled WGS sequence"/>
</dbReference>
<keyword evidence="2" id="KW-0520">NAD</keyword>
<dbReference type="EMBL" id="QFWV02000007">
    <property type="protein sequence ID" value="RKF06508.1"/>
    <property type="molecule type" value="Genomic_DNA"/>
</dbReference>
<evidence type="ECO:0000313" key="6">
    <source>
        <dbReference type="Proteomes" id="UP000246132"/>
    </source>
</evidence>
<comment type="caution">
    <text evidence="5">The sequence shown here is derived from an EMBL/GenBank/DDBJ whole genome shotgun (WGS) entry which is preliminary data.</text>
</comment>
<dbReference type="GO" id="GO:0051287">
    <property type="term" value="F:NAD binding"/>
    <property type="evidence" value="ECO:0007669"/>
    <property type="project" value="InterPro"/>
</dbReference>
<dbReference type="InterPro" id="IPR036220">
    <property type="entry name" value="UDP-Glc/GDP-Man_DH_C_sf"/>
</dbReference>
<evidence type="ECO:0000259" key="4">
    <source>
        <dbReference type="SMART" id="SM00984"/>
    </source>
</evidence>
<dbReference type="SUPFAM" id="SSF51735">
    <property type="entry name" value="NAD(P)-binding Rossmann-fold domains"/>
    <property type="match status" value="1"/>
</dbReference>
<keyword evidence="6" id="KW-1185">Reference proteome</keyword>
<protein>
    <submittedName>
        <fullName evidence="5">Nucleotide sugar dehydrogenase</fullName>
    </submittedName>
</protein>
<dbReference type="PIRSF" id="PIRSF000124">
    <property type="entry name" value="UDPglc_GDPman_dh"/>
    <property type="match status" value="1"/>
</dbReference>
<gene>
    <name evidence="5" type="ORF">DEM25_013060</name>
</gene>
<dbReference type="PANTHER" id="PTHR43491:SF1">
    <property type="entry name" value="UDP-N-ACETYL-D-MANNOSAMINE DEHYDROGENASE"/>
    <property type="match status" value="1"/>
</dbReference>
<sequence>MQCAHTVCASRCVLEHRFISRPRAYDRLRVLIASTKERSIGIPGISALSDNEPKGIGTSVEDWLSAIGERNVHVGVIGLGYVGLPLAVAALRSGFRVTGFDVNESHVERLAAGQSSIGRVTGEEVMEFCQSGCFRPTTQWDDMRGCDAVIICVPTPLDKHREPDLSYVEGTSRLIAGTLRPGQLVVLESTTYPGTTTGVVRPILEETGLSSGRDFFLAFSPEREDPGNQQFETSTIAKIVGGDGPEATEVATALYGAIVRKVVPVSSSEVAEATKLMENIFRAVNIALVNELKIIYGRMGIDIWEVIEAAKTKPFGYMPFYPGPGLGGHCIPIDPFYLTWKAREFDVSTRFIELAGEVNTRAPYHVIESLVEALSTRKQKAVAGSRILLFGLAYKKNVEDVRESPAFTLIKLLEERGAKVDFHDPFVPEVPMTREHMELAGRRSVNFDPAVLQSYDAGLICTDHSNVDYAGIVASMDLVIDTRNATKDIIDRSNVVLA</sequence>
<evidence type="ECO:0000256" key="1">
    <source>
        <dbReference type="ARBA" id="ARBA00023002"/>
    </source>
</evidence>
<evidence type="ECO:0000313" key="5">
    <source>
        <dbReference type="EMBL" id="RKF06508.1"/>
    </source>
</evidence>
<dbReference type="InterPro" id="IPR017476">
    <property type="entry name" value="UDP-Glc/GDP-Man"/>
</dbReference>
<dbReference type="OrthoDB" id="9803238at2"/>
<accession>A0A3A8AAY6</accession>
<dbReference type="Pfam" id="PF03720">
    <property type="entry name" value="UDPG_MGDP_dh_C"/>
    <property type="match status" value="1"/>
</dbReference>
<comment type="similarity">
    <text evidence="3">Belongs to the UDP-glucose/GDP-mannose dehydrogenase family.</text>
</comment>
<dbReference type="InterPro" id="IPR028359">
    <property type="entry name" value="UDP_ManNAc/GlcNAc_DH"/>
</dbReference>
<keyword evidence="1" id="KW-0560">Oxidoreductase</keyword>
<dbReference type="NCBIfam" id="TIGR03026">
    <property type="entry name" value="NDP-sugDHase"/>
    <property type="match status" value="1"/>
</dbReference>
<dbReference type="GO" id="GO:0000271">
    <property type="term" value="P:polysaccharide biosynthetic process"/>
    <property type="evidence" value="ECO:0007669"/>
    <property type="project" value="InterPro"/>
</dbReference>
<dbReference type="PANTHER" id="PTHR43491">
    <property type="entry name" value="UDP-N-ACETYL-D-MANNOSAMINE DEHYDROGENASE"/>
    <property type="match status" value="1"/>
</dbReference>
<dbReference type="Pfam" id="PF03721">
    <property type="entry name" value="UDPG_MGDP_dh_N"/>
    <property type="match status" value="1"/>
</dbReference>
<dbReference type="InterPro" id="IPR008927">
    <property type="entry name" value="6-PGluconate_DH-like_C_sf"/>
</dbReference>